<feature type="region of interest" description="Disordered" evidence="1">
    <location>
        <begin position="52"/>
        <end position="72"/>
    </location>
</feature>
<feature type="non-terminal residue" evidence="2">
    <location>
        <position position="1"/>
    </location>
</feature>
<feature type="compositionally biased region" description="Polar residues" evidence="1">
    <location>
        <begin position="122"/>
        <end position="137"/>
    </location>
</feature>
<evidence type="ECO:0000313" key="2">
    <source>
        <dbReference type="EMBL" id="KAA6364010.1"/>
    </source>
</evidence>
<dbReference type="EMBL" id="SNRW01022180">
    <property type="protein sequence ID" value="KAA6364010.1"/>
    <property type="molecule type" value="Genomic_DNA"/>
</dbReference>
<reference evidence="2 3" key="1">
    <citation type="submission" date="2019-03" db="EMBL/GenBank/DDBJ databases">
        <title>Single cell metagenomics reveals metabolic interactions within the superorganism composed of flagellate Streblomastix strix and complex community of Bacteroidetes bacteria on its surface.</title>
        <authorList>
            <person name="Treitli S.C."/>
            <person name="Kolisko M."/>
            <person name="Husnik F."/>
            <person name="Keeling P."/>
            <person name="Hampl V."/>
        </authorList>
    </citation>
    <scope>NUCLEOTIDE SEQUENCE [LARGE SCALE GENOMIC DNA]</scope>
    <source>
        <strain evidence="2">ST1C</strain>
    </source>
</reference>
<comment type="caution">
    <text evidence="2">The sequence shown here is derived from an EMBL/GenBank/DDBJ whole genome shotgun (WGS) entry which is preliminary data.</text>
</comment>
<evidence type="ECO:0000313" key="3">
    <source>
        <dbReference type="Proteomes" id="UP000324800"/>
    </source>
</evidence>
<proteinExistence type="predicted"/>
<feature type="region of interest" description="Disordered" evidence="1">
    <location>
        <begin position="1"/>
        <end position="22"/>
    </location>
</feature>
<feature type="region of interest" description="Disordered" evidence="1">
    <location>
        <begin position="120"/>
        <end position="147"/>
    </location>
</feature>
<name>A0A5J4U1G3_9EUKA</name>
<gene>
    <name evidence="2" type="ORF">EZS28_040463</name>
</gene>
<accession>A0A5J4U1G3</accession>
<sequence length="338" mass="39142">PPQQQIQGQQPPQYPFQYSGQPMQYPIQPIQFPIIPPLNPFLSTVNIPQTISDSRLPSNENVRDQQNSIQPSQQMEQAAIQTVKRLRQCATTTRSVHNMLIPPIPAYSQQQTSRIPLLPYTTERNQSQRQSQTSISPTHKRADESEEDDFLDEIIPGITMPHLPPHKTDIEISEHTRQNRGYELLKDPIMQKSEGSPFIDFRCIIKKFEPHVIVFDFPAMQGKLEKEQFERKDEFIRKIITLENQKVIQRLTGLLLSEIIGCKPSAISRARTGQTYRKSQQKPMLLYHQSNNQNYLDTSRQRCIRRENISSKGLSTARGGRWSHRWPFIPQIADQPPF</sequence>
<evidence type="ECO:0000256" key="1">
    <source>
        <dbReference type="SAM" id="MobiDB-lite"/>
    </source>
</evidence>
<protein>
    <submittedName>
        <fullName evidence="2">Uncharacterized protein</fullName>
    </submittedName>
</protein>
<dbReference type="Proteomes" id="UP000324800">
    <property type="component" value="Unassembled WGS sequence"/>
</dbReference>
<dbReference type="AlphaFoldDB" id="A0A5J4U1G3"/>
<organism evidence="2 3">
    <name type="scientific">Streblomastix strix</name>
    <dbReference type="NCBI Taxonomy" id="222440"/>
    <lineage>
        <taxon>Eukaryota</taxon>
        <taxon>Metamonada</taxon>
        <taxon>Preaxostyla</taxon>
        <taxon>Oxymonadida</taxon>
        <taxon>Streblomastigidae</taxon>
        <taxon>Streblomastix</taxon>
    </lineage>
</organism>